<keyword evidence="2" id="KW-1185">Reference proteome</keyword>
<comment type="caution">
    <text evidence="1">The sequence shown here is derived from an EMBL/GenBank/DDBJ whole genome shotgun (WGS) entry which is preliminary data.</text>
</comment>
<dbReference type="Proteomes" id="UP000632222">
    <property type="component" value="Unassembled WGS sequence"/>
</dbReference>
<dbReference type="EMBL" id="BMOD01000024">
    <property type="protein sequence ID" value="GGJ52358.1"/>
    <property type="molecule type" value="Genomic_DNA"/>
</dbReference>
<proteinExistence type="predicted"/>
<organism evidence="1 2">
    <name type="scientific">Deinococcus roseus</name>
    <dbReference type="NCBI Taxonomy" id="392414"/>
    <lineage>
        <taxon>Bacteria</taxon>
        <taxon>Thermotogati</taxon>
        <taxon>Deinococcota</taxon>
        <taxon>Deinococci</taxon>
        <taxon>Deinococcales</taxon>
        <taxon>Deinococcaceae</taxon>
        <taxon>Deinococcus</taxon>
    </lineage>
</organism>
<protein>
    <submittedName>
        <fullName evidence="1">Uncharacterized protein</fullName>
    </submittedName>
</protein>
<evidence type="ECO:0000313" key="1">
    <source>
        <dbReference type="EMBL" id="GGJ52358.1"/>
    </source>
</evidence>
<sequence length="108" mass="12572">MCFAVFTLQAWNDVQMKFQVNIQTDQVQVNESITGENESDIWKQARKELERRAPFLVRAAIKLMSDQSLWSRITGYINEKHNLHEPVPNTAEEFMALGIRTGYITRLD</sequence>
<evidence type="ECO:0000313" key="2">
    <source>
        <dbReference type="Proteomes" id="UP000632222"/>
    </source>
</evidence>
<gene>
    <name evidence="1" type="ORF">GCM10008938_42960</name>
</gene>
<accession>A0ABQ2DDV9</accession>
<name>A0ABQ2DDV9_9DEIO</name>
<reference evidence="2" key="1">
    <citation type="journal article" date="2019" name="Int. J. Syst. Evol. Microbiol.">
        <title>The Global Catalogue of Microorganisms (GCM) 10K type strain sequencing project: providing services to taxonomists for standard genome sequencing and annotation.</title>
        <authorList>
            <consortium name="The Broad Institute Genomics Platform"/>
            <consortium name="The Broad Institute Genome Sequencing Center for Infectious Disease"/>
            <person name="Wu L."/>
            <person name="Ma J."/>
        </authorList>
    </citation>
    <scope>NUCLEOTIDE SEQUENCE [LARGE SCALE GENOMIC DNA]</scope>
    <source>
        <strain evidence="2">JCM 14370</strain>
    </source>
</reference>